<proteinExistence type="predicted"/>
<evidence type="ECO:0000256" key="1">
    <source>
        <dbReference type="SAM" id="MobiDB-lite"/>
    </source>
</evidence>
<gene>
    <name evidence="2" type="ORF">E2562_030322</name>
</gene>
<organism evidence="2 3">
    <name type="scientific">Oryza meyeriana var. granulata</name>
    <dbReference type="NCBI Taxonomy" id="110450"/>
    <lineage>
        <taxon>Eukaryota</taxon>
        <taxon>Viridiplantae</taxon>
        <taxon>Streptophyta</taxon>
        <taxon>Embryophyta</taxon>
        <taxon>Tracheophyta</taxon>
        <taxon>Spermatophyta</taxon>
        <taxon>Magnoliopsida</taxon>
        <taxon>Liliopsida</taxon>
        <taxon>Poales</taxon>
        <taxon>Poaceae</taxon>
        <taxon>BOP clade</taxon>
        <taxon>Oryzoideae</taxon>
        <taxon>Oryzeae</taxon>
        <taxon>Oryzinae</taxon>
        <taxon>Oryza</taxon>
        <taxon>Oryza meyeriana</taxon>
    </lineage>
</organism>
<sequence>MQWSTLLEPLTHQPDGQEPLSVHVTIASPGATSLMSFSASLGLFRTRPSQRLKRPWSEQPAARLTAAASSVPASSFHPSWSRGLIVSNDPRKSQKQRRRSYQANRTHPYQSPPLPTRWEVGPSPPHVAAAGEFQVAFHRLREQPSEAASMCGSCFCLRVLWRRHGVDDRSLAEKWHRKG</sequence>
<dbReference type="Proteomes" id="UP000479710">
    <property type="component" value="Unassembled WGS sequence"/>
</dbReference>
<protein>
    <submittedName>
        <fullName evidence="2">Uncharacterized protein</fullName>
    </submittedName>
</protein>
<dbReference type="EMBL" id="SPHZ02000002">
    <property type="protein sequence ID" value="KAF0930169.1"/>
    <property type="molecule type" value="Genomic_DNA"/>
</dbReference>
<keyword evidence="3" id="KW-1185">Reference proteome</keyword>
<feature type="region of interest" description="Disordered" evidence="1">
    <location>
        <begin position="73"/>
        <end position="116"/>
    </location>
</feature>
<comment type="caution">
    <text evidence="2">The sequence shown here is derived from an EMBL/GenBank/DDBJ whole genome shotgun (WGS) entry which is preliminary data.</text>
</comment>
<accession>A0A6G1F004</accession>
<evidence type="ECO:0000313" key="3">
    <source>
        <dbReference type="Proteomes" id="UP000479710"/>
    </source>
</evidence>
<reference evidence="2 3" key="1">
    <citation type="submission" date="2019-11" db="EMBL/GenBank/DDBJ databases">
        <title>Whole genome sequence of Oryza granulata.</title>
        <authorList>
            <person name="Li W."/>
        </authorList>
    </citation>
    <scope>NUCLEOTIDE SEQUENCE [LARGE SCALE GENOMIC DNA]</scope>
    <source>
        <strain evidence="3">cv. Menghai</strain>
        <tissue evidence="2">Leaf</tissue>
    </source>
</reference>
<evidence type="ECO:0000313" key="2">
    <source>
        <dbReference type="EMBL" id="KAF0930169.1"/>
    </source>
</evidence>
<dbReference type="AlphaFoldDB" id="A0A6G1F004"/>
<name>A0A6G1F004_9ORYZ</name>